<protein>
    <submittedName>
        <fullName evidence="7">Membrane protein implicated in regulation of membrane protease activity</fullName>
    </submittedName>
</protein>
<evidence type="ECO:0000259" key="6">
    <source>
        <dbReference type="Pfam" id="PF01957"/>
    </source>
</evidence>
<keyword evidence="8" id="KW-1185">Reference proteome</keyword>
<reference evidence="8" key="1">
    <citation type="submission" date="2016-10" db="EMBL/GenBank/DDBJ databases">
        <authorList>
            <person name="Varghese N."/>
            <person name="Submissions S."/>
        </authorList>
    </citation>
    <scope>NUCLEOTIDE SEQUENCE [LARGE SCALE GENOMIC DNA]</scope>
    <source>
        <strain evidence="8">DSM 21368</strain>
    </source>
</reference>
<dbReference type="EMBL" id="FNTX01000001">
    <property type="protein sequence ID" value="SED92074.1"/>
    <property type="molecule type" value="Genomic_DNA"/>
</dbReference>
<feature type="domain" description="NfeD-like C-terminal" evidence="6">
    <location>
        <begin position="85"/>
        <end position="141"/>
    </location>
</feature>
<dbReference type="Proteomes" id="UP000199220">
    <property type="component" value="Unassembled WGS sequence"/>
</dbReference>
<proteinExistence type="predicted"/>
<evidence type="ECO:0000256" key="1">
    <source>
        <dbReference type="ARBA" id="ARBA00004141"/>
    </source>
</evidence>
<dbReference type="GO" id="GO:0006508">
    <property type="term" value="P:proteolysis"/>
    <property type="evidence" value="ECO:0007669"/>
    <property type="project" value="UniProtKB-KW"/>
</dbReference>
<sequence>MDLGWLWWLGAALVLGVVEMLTVDLLFLMLAGGAVAAAFAGLLGAPLWLEILVAALVSVLLLFGVRPWALAKLKSTTPDAKTGVDAQIGRPATVVADVSDRAGRVKLSGEVWTARIERTGVVLPAGTDVVVVRIEGATAYVAQPETPADPSQPYGPATQGF</sequence>
<keyword evidence="2 5" id="KW-0812">Transmembrane</keyword>
<evidence type="ECO:0000256" key="3">
    <source>
        <dbReference type="ARBA" id="ARBA00022989"/>
    </source>
</evidence>
<organism evidence="7 8">
    <name type="scientific">Ruania alba</name>
    <dbReference type="NCBI Taxonomy" id="648782"/>
    <lineage>
        <taxon>Bacteria</taxon>
        <taxon>Bacillati</taxon>
        <taxon>Actinomycetota</taxon>
        <taxon>Actinomycetes</taxon>
        <taxon>Micrococcales</taxon>
        <taxon>Ruaniaceae</taxon>
        <taxon>Ruania</taxon>
    </lineage>
</organism>
<dbReference type="GO" id="GO:0008233">
    <property type="term" value="F:peptidase activity"/>
    <property type="evidence" value="ECO:0007669"/>
    <property type="project" value="UniProtKB-KW"/>
</dbReference>
<dbReference type="STRING" id="648782.SAMN04488554_1064"/>
<dbReference type="InterPro" id="IPR002810">
    <property type="entry name" value="NfeD-like_C"/>
</dbReference>
<name>A0A1H5EM67_9MICO</name>
<accession>A0A1H5EM67</accession>
<evidence type="ECO:0000256" key="5">
    <source>
        <dbReference type="SAM" id="Phobius"/>
    </source>
</evidence>
<gene>
    <name evidence="7" type="ORF">SAMN04488554_1064</name>
</gene>
<keyword evidence="7" id="KW-0378">Hydrolase</keyword>
<feature type="transmembrane region" description="Helical" evidence="5">
    <location>
        <begin position="46"/>
        <end position="65"/>
    </location>
</feature>
<dbReference type="RefSeq" id="WP_089772003.1">
    <property type="nucleotide sequence ID" value="NZ_FNTX01000001.1"/>
</dbReference>
<dbReference type="AlphaFoldDB" id="A0A1H5EM67"/>
<dbReference type="OrthoDB" id="3174252at2"/>
<keyword evidence="7" id="KW-0645">Protease</keyword>
<comment type="subcellular location">
    <subcellularLocation>
        <location evidence="1">Membrane</location>
        <topology evidence="1">Multi-pass membrane protein</topology>
    </subcellularLocation>
</comment>
<keyword evidence="4 5" id="KW-0472">Membrane</keyword>
<keyword evidence="3 5" id="KW-1133">Transmembrane helix</keyword>
<evidence type="ECO:0000313" key="8">
    <source>
        <dbReference type="Proteomes" id="UP000199220"/>
    </source>
</evidence>
<evidence type="ECO:0000256" key="4">
    <source>
        <dbReference type="ARBA" id="ARBA00023136"/>
    </source>
</evidence>
<dbReference type="InterPro" id="IPR052165">
    <property type="entry name" value="Membrane_assoc_protease"/>
</dbReference>
<evidence type="ECO:0000256" key="2">
    <source>
        <dbReference type="ARBA" id="ARBA00022692"/>
    </source>
</evidence>
<dbReference type="PANTHER" id="PTHR33507">
    <property type="entry name" value="INNER MEMBRANE PROTEIN YBBJ"/>
    <property type="match status" value="1"/>
</dbReference>
<dbReference type="SUPFAM" id="SSF141322">
    <property type="entry name" value="NfeD domain-like"/>
    <property type="match status" value="1"/>
</dbReference>
<evidence type="ECO:0000313" key="7">
    <source>
        <dbReference type="EMBL" id="SED92074.1"/>
    </source>
</evidence>
<dbReference type="InterPro" id="IPR012340">
    <property type="entry name" value="NA-bd_OB-fold"/>
</dbReference>
<dbReference type="Gene3D" id="2.40.50.140">
    <property type="entry name" value="Nucleic acid-binding proteins"/>
    <property type="match status" value="1"/>
</dbReference>
<dbReference type="Pfam" id="PF01957">
    <property type="entry name" value="NfeD"/>
    <property type="match status" value="1"/>
</dbReference>
<dbReference type="PANTHER" id="PTHR33507:SF3">
    <property type="entry name" value="INNER MEMBRANE PROTEIN YBBJ"/>
    <property type="match status" value="1"/>
</dbReference>
<dbReference type="GO" id="GO:0005886">
    <property type="term" value="C:plasma membrane"/>
    <property type="evidence" value="ECO:0007669"/>
    <property type="project" value="TreeGrafter"/>
</dbReference>